<keyword evidence="8" id="KW-0238">DNA-binding</keyword>
<dbReference type="AlphaFoldDB" id="A0A235BNY3"/>
<evidence type="ECO:0000256" key="9">
    <source>
        <dbReference type="PIRNR" id="PIRNR000804"/>
    </source>
</evidence>
<evidence type="ECO:0000313" key="14">
    <source>
        <dbReference type="Proteomes" id="UP000215215"/>
    </source>
</evidence>
<dbReference type="PANTHER" id="PTHR30478">
    <property type="entry name" value="DNA POLYMERASE III SUBUNIT BETA"/>
    <property type="match status" value="1"/>
</dbReference>
<feature type="domain" description="DNA polymerase III beta sliding clamp C-terminal" evidence="12">
    <location>
        <begin position="240"/>
        <end position="358"/>
    </location>
</feature>
<proteinExistence type="inferred from homology"/>
<dbReference type="EMBL" id="NOZQ01000222">
    <property type="protein sequence ID" value="OYD13709.1"/>
    <property type="molecule type" value="Genomic_DNA"/>
</dbReference>
<keyword evidence="4 9" id="KW-0808">Transferase</keyword>
<evidence type="ECO:0000259" key="10">
    <source>
        <dbReference type="Pfam" id="PF00712"/>
    </source>
</evidence>
<dbReference type="PANTHER" id="PTHR30478:SF0">
    <property type="entry name" value="BETA SLIDING CLAMP"/>
    <property type="match status" value="1"/>
</dbReference>
<dbReference type="GO" id="GO:0006271">
    <property type="term" value="P:DNA strand elongation involved in DNA replication"/>
    <property type="evidence" value="ECO:0007669"/>
    <property type="project" value="TreeGrafter"/>
</dbReference>
<evidence type="ECO:0000256" key="1">
    <source>
        <dbReference type="ARBA" id="ARBA00004496"/>
    </source>
</evidence>
<name>A0A235BNY3_UNCW3</name>
<dbReference type="GO" id="GO:0003887">
    <property type="term" value="F:DNA-directed DNA polymerase activity"/>
    <property type="evidence" value="ECO:0007669"/>
    <property type="project" value="UniProtKB-UniRule"/>
</dbReference>
<dbReference type="InterPro" id="IPR046938">
    <property type="entry name" value="DNA_clamp_sf"/>
</dbReference>
<evidence type="ECO:0000256" key="7">
    <source>
        <dbReference type="ARBA" id="ARBA00022932"/>
    </source>
</evidence>
<keyword evidence="7 9" id="KW-0239">DNA-directed DNA polymerase</keyword>
<dbReference type="PIRSF" id="PIRSF000804">
    <property type="entry name" value="DNA_pol_III_b"/>
    <property type="match status" value="1"/>
</dbReference>
<keyword evidence="3 9" id="KW-0963">Cytoplasm</keyword>
<evidence type="ECO:0000256" key="4">
    <source>
        <dbReference type="ARBA" id="ARBA00022679"/>
    </source>
</evidence>
<dbReference type="GO" id="GO:0003677">
    <property type="term" value="F:DNA binding"/>
    <property type="evidence" value="ECO:0007669"/>
    <property type="project" value="UniProtKB-UniRule"/>
</dbReference>
<dbReference type="Gene3D" id="3.70.10.10">
    <property type="match status" value="1"/>
</dbReference>
<comment type="similarity">
    <text evidence="2 9">Belongs to the beta sliding clamp family.</text>
</comment>
<dbReference type="InterPro" id="IPR022634">
    <property type="entry name" value="DNA_polIII_beta_N"/>
</dbReference>
<dbReference type="InterPro" id="IPR022635">
    <property type="entry name" value="DNA_polIII_beta_C"/>
</dbReference>
<dbReference type="Pfam" id="PF02768">
    <property type="entry name" value="DNA_pol3_beta_3"/>
    <property type="match status" value="1"/>
</dbReference>
<dbReference type="CDD" id="cd00140">
    <property type="entry name" value="beta_clamp"/>
    <property type="match status" value="1"/>
</dbReference>
<dbReference type="NCBIfam" id="TIGR00663">
    <property type="entry name" value="dnan"/>
    <property type="match status" value="1"/>
</dbReference>
<evidence type="ECO:0000256" key="5">
    <source>
        <dbReference type="ARBA" id="ARBA00022695"/>
    </source>
</evidence>
<evidence type="ECO:0000259" key="12">
    <source>
        <dbReference type="Pfam" id="PF02768"/>
    </source>
</evidence>
<keyword evidence="6 9" id="KW-0235">DNA replication</keyword>
<organism evidence="13 14">
    <name type="scientific">candidate division WOR-3 bacterium JGI_Cruoil_03_44_89</name>
    <dbReference type="NCBI Taxonomy" id="1973748"/>
    <lineage>
        <taxon>Bacteria</taxon>
        <taxon>Bacteria division WOR-3</taxon>
    </lineage>
</organism>
<dbReference type="GO" id="GO:0008408">
    <property type="term" value="F:3'-5' exonuclease activity"/>
    <property type="evidence" value="ECO:0007669"/>
    <property type="project" value="InterPro"/>
</dbReference>
<evidence type="ECO:0000313" key="13">
    <source>
        <dbReference type="EMBL" id="OYD13709.1"/>
    </source>
</evidence>
<evidence type="ECO:0000256" key="3">
    <source>
        <dbReference type="ARBA" id="ARBA00022490"/>
    </source>
</evidence>
<feature type="domain" description="DNA polymerase III beta sliding clamp central" evidence="11">
    <location>
        <begin position="128"/>
        <end position="236"/>
    </location>
</feature>
<dbReference type="Pfam" id="PF00712">
    <property type="entry name" value="DNA_pol3_beta"/>
    <property type="match status" value="1"/>
</dbReference>
<evidence type="ECO:0000256" key="8">
    <source>
        <dbReference type="ARBA" id="ARBA00023125"/>
    </source>
</evidence>
<comment type="function">
    <text evidence="9">Confers DNA tethering and processivity to DNA polymerases and other proteins. Acts as a clamp, forming a ring around DNA (a reaction catalyzed by the clamp-loading complex) which diffuses in an ATP-independent manner freely and bidirectionally along dsDNA. Initially characterized for its ability to contact the catalytic subunit of DNA polymerase III (Pol III), a complex, multichain enzyme responsible for most of the replicative synthesis in bacteria; Pol III exhibits 3'-5' exonuclease proofreading activity. The beta chain is required for initiation of replication as well as for processivity of DNA replication.</text>
</comment>
<dbReference type="GO" id="GO:0009360">
    <property type="term" value="C:DNA polymerase III complex"/>
    <property type="evidence" value="ECO:0007669"/>
    <property type="project" value="InterPro"/>
</dbReference>
<dbReference type="GO" id="GO:0005737">
    <property type="term" value="C:cytoplasm"/>
    <property type="evidence" value="ECO:0007669"/>
    <property type="project" value="UniProtKB-SubCell"/>
</dbReference>
<evidence type="ECO:0000259" key="11">
    <source>
        <dbReference type="Pfam" id="PF02767"/>
    </source>
</evidence>
<keyword evidence="5 9" id="KW-0548">Nucleotidyltransferase</keyword>
<dbReference type="SUPFAM" id="SSF55979">
    <property type="entry name" value="DNA clamp"/>
    <property type="match status" value="3"/>
</dbReference>
<sequence length="361" mass="40186">MRVKFDRKKLMSMLSSVHPVVPERSSIPVYSNVLVEVKAGRVYITGQDMEMAVTAIGDAKIEEDGETTIPGRRFYDIVRELPEGEVKLESGETSVSIKSGRGNYKLQSIPRDEYPAIISVKEGAKFVLDSELLGRIIDLTAFAVSKETYSPAPQGVLLDVKSDHLRMVATDGHRLAFMEKKGEFNLEQSAIVSEKTAKFASRLTGDVEIRVEEQAIGFYTEKTVLAARLVEGEFPDYEGVIPQDNDKQVIVNKTEFVGALKRANVISDPLTRMVRLRISPGKVSVRAVSEVGESNEELECKYDGDEFDVGYNIIYLSEVLSRIETENVKMMLKDGVHAGIFLPEKQAEGEEVIYLLMPVVL</sequence>
<reference evidence="13 14" key="1">
    <citation type="submission" date="2017-07" db="EMBL/GenBank/DDBJ databases">
        <title>Recovery of genomes from metagenomes via a dereplication, aggregation, and scoring strategy.</title>
        <authorList>
            <person name="Sieber C.M."/>
            <person name="Probst A.J."/>
            <person name="Sharrar A."/>
            <person name="Thomas B.C."/>
            <person name="Hess M."/>
            <person name="Tringe S.G."/>
            <person name="Banfield J.F."/>
        </authorList>
    </citation>
    <scope>NUCLEOTIDE SEQUENCE [LARGE SCALE GENOMIC DNA]</scope>
    <source>
        <strain evidence="13">JGI_Cruoil_03_44_89</strain>
    </source>
</reference>
<evidence type="ECO:0000256" key="2">
    <source>
        <dbReference type="ARBA" id="ARBA00010752"/>
    </source>
</evidence>
<comment type="subcellular location">
    <subcellularLocation>
        <location evidence="1 9">Cytoplasm</location>
    </subcellularLocation>
</comment>
<dbReference type="InterPro" id="IPR001001">
    <property type="entry name" value="DNA_polIII_beta"/>
</dbReference>
<dbReference type="InterPro" id="IPR022637">
    <property type="entry name" value="DNA_polIII_beta_cen"/>
</dbReference>
<gene>
    <name evidence="13" type="primary">dnaN</name>
    <name evidence="13" type="ORF">CH333_10305</name>
</gene>
<comment type="subunit">
    <text evidence="9">Forms a ring-shaped head-to-tail homodimer around DNA.</text>
</comment>
<feature type="domain" description="DNA polymerase III beta sliding clamp N-terminal" evidence="10">
    <location>
        <begin position="1"/>
        <end position="117"/>
    </location>
</feature>
<comment type="caution">
    <text evidence="13">The sequence shown here is derived from an EMBL/GenBank/DDBJ whole genome shotgun (WGS) entry which is preliminary data.</text>
</comment>
<dbReference type="Proteomes" id="UP000215215">
    <property type="component" value="Unassembled WGS sequence"/>
</dbReference>
<dbReference type="Gene3D" id="3.10.150.10">
    <property type="entry name" value="DNA Polymerase III, subunit A, domain 2"/>
    <property type="match status" value="1"/>
</dbReference>
<accession>A0A235BNY3</accession>
<protein>
    <recommendedName>
        <fullName evidence="9">Beta sliding clamp</fullName>
    </recommendedName>
</protein>
<evidence type="ECO:0000256" key="6">
    <source>
        <dbReference type="ARBA" id="ARBA00022705"/>
    </source>
</evidence>
<dbReference type="Pfam" id="PF02767">
    <property type="entry name" value="DNA_pol3_beta_2"/>
    <property type="match status" value="1"/>
</dbReference>
<dbReference type="SMART" id="SM00480">
    <property type="entry name" value="POL3Bc"/>
    <property type="match status" value="1"/>
</dbReference>